<protein>
    <submittedName>
        <fullName evidence="2">NADH oxidase</fullName>
    </submittedName>
</protein>
<dbReference type="InterPro" id="IPR029479">
    <property type="entry name" value="Nitroreductase"/>
</dbReference>
<accession>A0A4Y3PFN6</accession>
<dbReference type="AlphaFoldDB" id="A0A4Y3PFN6"/>
<comment type="caution">
    <text evidence="2">The sequence shown here is derived from an EMBL/GenBank/DDBJ whole genome shotgun (WGS) entry which is preliminary data.</text>
</comment>
<sequence>MKLATFLHDLHFATEKVRPPDLEVNWDDAPLPYKLYKGLPAVTLPGEVALSLTGEQITGEPSLVQLGCMLYYAYGLTKVSQMTFGQGAPEEESFFVQSYRRAIPSGGALYPNEVYLYLKLSYLRQGIYHYDVAHHRLVLLREGDFADYVTSSLGQRFALRDCFGVVFVSTYFWKNAFKYDLFSYRLQGVDTGVLLGQWLALADKYGIQASVHYLFLDRAVNGLLGLDGNEESVYAILPLALSPQQTGETTAASVLTLTESSADAQEPVSAEQLVQSLQPLSHRHQIGSNARKDYPLLRQMHQAALYESTDCFVRETVSERPFGAEKDGGKLRGKPGETEAAKDRLPALDFAEFCRSRISPELDFVAGKLTREELETLVRRAYTALHYQHDLGHENNGCLAYCVCLHQVDEMEDGAYFCDPASGLLTQRRHGDQRAELQAGMTLDNVSLYQVPLCFHIAGESSHLLERWGYRGYRIQQMQAGIALHALLLAAFSCGLGGHPLLGYDVASSDEIYGLPQESKTCLIQVPVGFYRQRARLQGSLHG</sequence>
<dbReference type="InterPro" id="IPR020051">
    <property type="entry name" value="SagB-type_dehydrogenase"/>
</dbReference>
<dbReference type="RefSeq" id="WP_122963357.1">
    <property type="nucleotide sequence ID" value="NZ_BJMH01000007.1"/>
</dbReference>
<dbReference type="Pfam" id="PF00881">
    <property type="entry name" value="Nitroreductase"/>
    <property type="match status" value="1"/>
</dbReference>
<dbReference type="EMBL" id="BJMH01000007">
    <property type="protein sequence ID" value="GEB32343.1"/>
    <property type="molecule type" value="Genomic_DNA"/>
</dbReference>
<evidence type="ECO:0000313" key="3">
    <source>
        <dbReference type="Proteomes" id="UP000316882"/>
    </source>
</evidence>
<dbReference type="PANTHER" id="PTHR43745:SF2">
    <property type="entry name" value="NITROREDUCTASE MJ1384-RELATED"/>
    <property type="match status" value="1"/>
</dbReference>
<feature type="domain" description="Nitroreductase" evidence="1">
    <location>
        <begin position="440"/>
        <end position="529"/>
    </location>
</feature>
<proteinExistence type="predicted"/>
<dbReference type="NCBIfam" id="TIGR03605">
    <property type="entry name" value="antibiot_sagB"/>
    <property type="match status" value="1"/>
</dbReference>
<dbReference type="SUPFAM" id="SSF55469">
    <property type="entry name" value="FMN-dependent nitroreductase-like"/>
    <property type="match status" value="1"/>
</dbReference>
<dbReference type="GO" id="GO:0016491">
    <property type="term" value="F:oxidoreductase activity"/>
    <property type="evidence" value="ECO:0007669"/>
    <property type="project" value="InterPro"/>
</dbReference>
<dbReference type="Gene3D" id="3.40.109.10">
    <property type="entry name" value="NADH Oxidase"/>
    <property type="match status" value="2"/>
</dbReference>
<gene>
    <name evidence="2" type="ORF">BPA01_19230</name>
</gene>
<dbReference type="InterPro" id="IPR052544">
    <property type="entry name" value="Bacteriocin_Proc_Enz"/>
</dbReference>
<evidence type="ECO:0000259" key="1">
    <source>
        <dbReference type="Pfam" id="PF00881"/>
    </source>
</evidence>
<dbReference type="CDD" id="cd02142">
    <property type="entry name" value="McbC_SagB-like_oxidoreductase"/>
    <property type="match status" value="1"/>
</dbReference>
<reference evidence="2 3" key="1">
    <citation type="submission" date="2019-06" db="EMBL/GenBank/DDBJ databases">
        <title>Whole genome shotgun sequence of Brevibacillus parabrevis NBRC 12334.</title>
        <authorList>
            <person name="Hosoyama A."/>
            <person name="Uohara A."/>
            <person name="Ohji S."/>
            <person name="Ichikawa N."/>
        </authorList>
    </citation>
    <scope>NUCLEOTIDE SEQUENCE [LARGE SCALE GENOMIC DNA]</scope>
    <source>
        <strain evidence="2 3">NBRC 12334</strain>
    </source>
</reference>
<organism evidence="2 3">
    <name type="scientific">Brevibacillus parabrevis</name>
    <dbReference type="NCBI Taxonomy" id="54914"/>
    <lineage>
        <taxon>Bacteria</taxon>
        <taxon>Bacillati</taxon>
        <taxon>Bacillota</taxon>
        <taxon>Bacilli</taxon>
        <taxon>Bacillales</taxon>
        <taxon>Paenibacillaceae</taxon>
        <taxon>Brevibacillus</taxon>
    </lineage>
</organism>
<dbReference type="STRING" id="54914.AV540_11990"/>
<dbReference type="InterPro" id="IPR000415">
    <property type="entry name" value="Nitroreductase-like"/>
</dbReference>
<keyword evidence="3" id="KW-1185">Reference proteome</keyword>
<evidence type="ECO:0000313" key="2">
    <source>
        <dbReference type="EMBL" id="GEB32343.1"/>
    </source>
</evidence>
<dbReference type="PANTHER" id="PTHR43745">
    <property type="entry name" value="NITROREDUCTASE MJ1384-RELATED"/>
    <property type="match status" value="1"/>
</dbReference>
<name>A0A4Y3PFN6_BREPA</name>
<dbReference type="Proteomes" id="UP000316882">
    <property type="component" value="Unassembled WGS sequence"/>
</dbReference>